<comment type="caution">
    <text evidence="8">The sequence shown here is derived from an EMBL/GenBank/DDBJ whole genome shotgun (WGS) entry which is preliminary data.</text>
</comment>
<evidence type="ECO:0000256" key="5">
    <source>
        <dbReference type="PROSITE-ProRule" id="PRU01087"/>
    </source>
</evidence>
<feature type="domain" description="EXPERA" evidence="7">
    <location>
        <begin position="13"/>
        <end position="138"/>
    </location>
</feature>
<evidence type="ECO:0000256" key="4">
    <source>
        <dbReference type="ARBA" id="ARBA00023136"/>
    </source>
</evidence>
<feature type="transmembrane region" description="Helical" evidence="6">
    <location>
        <begin position="160"/>
        <end position="180"/>
    </location>
</feature>
<feature type="transmembrane region" description="Helical" evidence="6">
    <location>
        <begin position="15"/>
        <end position="40"/>
    </location>
</feature>
<accession>A0ABP0GVQ1</accession>
<sequence>MKTKTSNPNVLSRGFVYYTCCMFSWSCIIDLAFFFEVVGIVKDVMRFYLETGEPYFDTSFGALILLSDVLINYPLLLYIIYQIDNKLDCRNAVMFWGGTAVTNLVCLIGGALFGEYRHNMYPASFLNIPYTVIPVYVTCKFLLQPRNFEYQKARSNSRRPILFSFFLAIGMIAVIMLGIVRGLAAFRFPATFATYYATNVEPYVMDPAGFGAVWPMYFMFAGTFILVPMLYGLFHKGTEWMIDWSFIFAGVAINGSYVQLAQFLPGVEGQYHPPDAKLALFINVFIPMLSLDCNHMR</sequence>
<evidence type="ECO:0000256" key="2">
    <source>
        <dbReference type="ARBA" id="ARBA00022692"/>
    </source>
</evidence>
<dbReference type="Pfam" id="PF26083">
    <property type="entry name" value="TM_Tm6sf2"/>
    <property type="match status" value="1"/>
</dbReference>
<protein>
    <recommendedName>
        <fullName evidence="7">EXPERA domain-containing protein</fullName>
    </recommendedName>
</protein>
<comment type="subcellular location">
    <subcellularLocation>
        <location evidence="1">Membrane</location>
        <topology evidence="1">Multi-pass membrane protein</topology>
    </subcellularLocation>
</comment>
<keyword evidence="2 5" id="KW-0812">Transmembrane</keyword>
<proteinExistence type="predicted"/>
<evidence type="ECO:0000313" key="8">
    <source>
        <dbReference type="EMBL" id="CAK8695650.1"/>
    </source>
</evidence>
<dbReference type="PROSITE" id="PS51751">
    <property type="entry name" value="EXPERA"/>
    <property type="match status" value="1"/>
</dbReference>
<feature type="transmembrane region" description="Helical" evidence="6">
    <location>
        <begin position="120"/>
        <end position="139"/>
    </location>
</feature>
<keyword evidence="9" id="KW-1185">Reference proteome</keyword>
<feature type="transmembrane region" description="Helical" evidence="6">
    <location>
        <begin position="93"/>
        <end position="114"/>
    </location>
</feature>
<dbReference type="PANTHER" id="PTHR14568">
    <property type="entry name" value="TRANSMEMBRANE SUPERFAMILY 6 MEMBER 1/2"/>
    <property type="match status" value="1"/>
</dbReference>
<organism evidence="8 9">
    <name type="scientific">Clavelina lepadiformis</name>
    <name type="common">Light-bulb sea squirt</name>
    <name type="synonym">Ascidia lepadiformis</name>
    <dbReference type="NCBI Taxonomy" id="159417"/>
    <lineage>
        <taxon>Eukaryota</taxon>
        <taxon>Metazoa</taxon>
        <taxon>Chordata</taxon>
        <taxon>Tunicata</taxon>
        <taxon>Ascidiacea</taxon>
        <taxon>Aplousobranchia</taxon>
        <taxon>Clavelinidae</taxon>
        <taxon>Clavelina</taxon>
    </lineage>
</organism>
<feature type="transmembrane region" description="Helical" evidence="6">
    <location>
        <begin position="212"/>
        <end position="234"/>
    </location>
</feature>
<dbReference type="InterPro" id="IPR059044">
    <property type="entry name" value="TM_Tm6sf1/2"/>
</dbReference>
<dbReference type="Proteomes" id="UP001642483">
    <property type="component" value="Unassembled WGS sequence"/>
</dbReference>
<dbReference type="EMBL" id="CAWYQH010000152">
    <property type="protein sequence ID" value="CAK8695650.1"/>
    <property type="molecule type" value="Genomic_DNA"/>
</dbReference>
<dbReference type="PANTHER" id="PTHR14568:SF8">
    <property type="entry name" value="EXPERA DOMAIN-CONTAINING PROTEIN"/>
    <property type="match status" value="1"/>
</dbReference>
<feature type="transmembrane region" description="Helical" evidence="6">
    <location>
        <begin position="60"/>
        <end position="81"/>
    </location>
</feature>
<evidence type="ECO:0000256" key="6">
    <source>
        <dbReference type="SAM" id="Phobius"/>
    </source>
</evidence>
<evidence type="ECO:0000256" key="1">
    <source>
        <dbReference type="ARBA" id="ARBA00004141"/>
    </source>
</evidence>
<keyword evidence="3 5" id="KW-1133">Transmembrane helix</keyword>
<evidence type="ECO:0000259" key="7">
    <source>
        <dbReference type="PROSITE" id="PS51751"/>
    </source>
</evidence>
<evidence type="ECO:0000256" key="3">
    <source>
        <dbReference type="ARBA" id="ARBA00022989"/>
    </source>
</evidence>
<name>A0ABP0GVQ1_CLALP</name>
<reference evidence="8 9" key="1">
    <citation type="submission" date="2024-02" db="EMBL/GenBank/DDBJ databases">
        <authorList>
            <person name="Daric V."/>
            <person name="Darras S."/>
        </authorList>
    </citation>
    <scope>NUCLEOTIDE SEQUENCE [LARGE SCALE GENOMIC DNA]</scope>
</reference>
<gene>
    <name evidence="8" type="ORF">CVLEPA_LOCUS28896</name>
</gene>
<keyword evidence="4 5" id="KW-0472">Membrane</keyword>
<evidence type="ECO:0000313" key="9">
    <source>
        <dbReference type="Proteomes" id="UP001642483"/>
    </source>
</evidence>
<dbReference type="InterPro" id="IPR033118">
    <property type="entry name" value="EXPERA"/>
</dbReference>